<evidence type="ECO:0000313" key="5">
    <source>
        <dbReference type="EMBL" id="ETD29657.1"/>
    </source>
</evidence>
<feature type="domain" description="Tyr recombinase" evidence="4">
    <location>
        <begin position="269"/>
        <end position="461"/>
    </location>
</feature>
<dbReference type="PANTHER" id="PTHR30349">
    <property type="entry name" value="PHAGE INTEGRASE-RELATED"/>
    <property type="match status" value="1"/>
</dbReference>
<dbReference type="CDD" id="cd01185">
    <property type="entry name" value="INTN1_C_like"/>
    <property type="match status" value="1"/>
</dbReference>
<evidence type="ECO:0000259" key="4">
    <source>
        <dbReference type="PROSITE" id="PS51898"/>
    </source>
</evidence>
<comment type="caution">
    <text evidence="5">The sequence shown here is derived from an EMBL/GenBank/DDBJ whole genome shotgun (WGS) entry which is preliminary data.</text>
</comment>
<dbReference type="InterPro" id="IPR013762">
    <property type="entry name" value="Integrase-like_cat_sf"/>
</dbReference>
<keyword evidence="3" id="KW-0233">DNA recombination</keyword>
<gene>
    <name evidence="5" type="ORF">HMPREF1173_00342</name>
</gene>
<dbReference type="AlphaFoldDB" id="V8CRB7"/>
<dbReference type="InterPro" id="IPR010998">
    <property type="entry name" value="Integrase_recombinase_N"/>
</dbReference>
<evidence type="ECO:0000256" key="2">
    <source>
        <dbReference type="ARBA" id="ARBA00023125"/>
    </source>
</evidence>
<dbReference type="GO" id="GO:0006310">
    <property type="term" value="P:DNA recombination"/>
    <property type="evidence" value="ECO:0007669"/>
    <property type="project" value="UniProtKB-KW"/>
</dbReference>
<dbReference type="GO" id="GO:0003677">
    <property type="term" value="F:DNA binding"/>
    <property type="evidence" value="ECO:0007669"/>
    <property type="project" value="UniProtKB-KW"/>
</dbReference>
<keyword evidence="6" id="KW-1185">Reference proteome</keyword>
<proteinExistence type="inferred from homology"/>
<evidence type="ECO:0000256" key="3">
    <source>
        <dbReference type="ARBA" id="ARBA00023172"/>
    </source>
</evidence>
<dbReference type="EMBL" id="AZJH01000005">
    <property type="protein sequence ID" value="ETD29657.1"/>
    <property type="molecule type" value="Genomic_DNA"/>
</dbReference>
<dbReference type="GO" id="GO:0015074">
    <property type="term" value="P:DNA integration"/>
    <property type="evidence" value="ECO:0007669"/>
    <property type="project" value="InterPro"/>
</dbReference>
<dbReference type="InterPro" id="IPR050090">
    <property type="entry name" value="Tyrosine_recombinase_XerCD"/>
</dbReference>
<evidence type="ECO:0000313" key="6">
    <source>
        <dbReference type="Proteomes" id="UP000018727"/>
    </source>
</evidence>
<dbReference type="PANTHER" id="PTHR30349:SF64">
    <property type="entry name" value="PROPHAGE INTEGRASE INTD-RELATED"/>
    <property type="match status" value="1"/>
</dbReference>
<organism evidence="5 6">
    <name type="scientific">Prevotella nigrescens CC14M</name>
    <dbReference type="NCBI Taxonomy" id="1073366"/>
    <lineage>
        <taxon>Bacteria</taxon>
        <taxon>Pseudomonadati</taxon>
        <taxon>Bacteroidota</taxon>
        <taxon>Bacteroidia</taxon>
        <taxon>Bacteroidales</taxon>
        <taxon>Prevotellaceae</taxon>
        <taxon>Prevotella</taxon>
    </lineage>
</organism>
<dbReference type="InterPro" id="IPR011010">
    <property type="entry name" value="DNA_brk_join_enz"/>
</dbReference>
<dbReference type="HOGENOM" id="CLU_040799_0_0_10"/>
<dbReference type="Gene3D" id="1.10.443.10">
    <property type="entry name" value="Intergrase catalytic core"/>
    <property type="match status" value="1"/>
</dbReference>
<name>V8CRB7_9BACT</name>
<dbReference type="InterPro" id="IPR002104">
    <property type="entry name" value="Integrase_catalytic"/>
</dbReference>
<dbReference type="PATRIC" id="fig|1073366.3.peg.342"/>
<comment type="similarity">
    <text evidence="1">Belongs to the 'phage' integrase family.</text>
</comment>
<dbReference type="Pfam" id="PF00589">
    <property type="entry name" value="Phage_integrase"/>
    <property type="match status" value="1"/>
</dbReference>
<protein>
    <recommendedName>
        <fullName evidence="4">Tyr recombinase domain-containing protein</fullName>
    </recommendedName>
</protein>
<accession>V8CRB7</accession>
<sequence length="464" mass="54909">MGTIWEQISIFATELKTTIMKVTAFIRKTAKKNDTDSMATIYFRLRDGKKDIKAASELVINPNHWSSKKQGYKDRVALVSEENKSHLSQSIQDIISTITKQYTTEADNEWLAMIIDKYHHPNRYKTKEELMQENKPKLLELFAKFLVEHKLSAVRVKNFKVIQRSLARYEMYVRTIKRGYHDFILDVDEVTADTLRDMWDFFENEYIYYEKYPKLYETFPEKRVPLPRGKNTLIDRFSRIRTFFIWCYDKKITTNRPFDEFPLDECTYGTPYYITLDERDQIFDANLSEHPQLAIQRDIFIFQTLIGCRVSDLYRLTKRNIVNEAIEYIPKKTREGNPVTVRVPLNSKAKTILARYKDYEGKKLFPFISEQKYNVAIKRIFQEAGVDRIVTILDPLTHEEVKRPIYEVASSHLARRTFIGNIYKKVKDPNLVSALSGHKEGSKAFRRYRDIDEEMKKDLVKLLD</sequence>
<evidence type="ECO:0000256" key="1">
    <source>
        <dbReference type="ARBA" id="ARBA00008857"/>
    </source>
</evidence>
<dbReference type="PROSITE" id="PS51898">
    <property type="entry name" value="TYR_RECOMBINASE"/>
    <property type="match status" value="1"/>
</dbReference>
<dbReference type="SUPFAM" id="SSF56349">
    <property type="entry name" value="DNA breaking-rejoining enzymes"/>
    <property type="match status" value="1"/>
</dbReference>
<keyword evidence="2" id="KW-0238">DNA-binding</keyword>
<reference evidence="5 6" key="1">
    <citation type="submission" date="2013-10" db="EMBL/GenBank/DDBJ databases">
        <title>The Genome Sequence of Prevotella nigrescens CC14M.</title>
        <authorList>
            <consortium name="The Broad Institute Genomics Platform"/>
            <person name="Earl A."/>
            <person name="Allen-Vercoe E."/>
            <person name="Daigneault M."/>
            <person name="Young S.K."/>
            <person name="Zeng Q."/>
            <person name="Gargeya S."/>
            <person name="Fitzgerald M."/>
            <person name="Abouelleil A."/>
            <person name="Alvarado L."/>
            <person name="Chapman S.B."/>
            <person name="Gainer-Dewar J."/>
            <person name="Goldberg J."/>
            <person name="Griggs A."/>
            <person name="Gujja S."/>
            <person name="Hansen M."/>
            <person name="Howarth C."/>
            <person name="Imamovic A."/>
            <person name="Ireland A."/>
            <person name="Larimer J."/>
            <person name="McCowan C."/>
            <person name="Murphy C."/>
            <person name="Pearson M."/>
            <person name="Poon T.W."/>
            <person name="Priest M."/>
            <person name="Roberts A."/>
            <person name="Saif S."/>
            <person name="Shea T."/>
            <person name="Sykes S."/>
            <person name="Wortman J."/>
            <person name="Nusbaum C."/>
            <person name="Birren B."/>
        </authorList>
    </citation>
    <scope>NUCLEOTIDE SEQUENCE [LARGE SCALE GENOMIC DNA]</scope>
    <source>
        <strain evidence="5 6">CC14M</strain>
    </source>
</reference>
<dbReference type="Proteomes" id="UP000018727">
    <property type="component" value="Unassembled WGS sequence"/>
</dbReference>
<dbReference type="Gene3D" id="1.10.150.130">
    <property type="match status" value="1"/>
</dbReference>